<dbReference type="Proteomes" id="UP000604046">
    <property type="component" value="Unassembled WGS sequence"/>
</dbReference>
<dbReference type="EMBL" id="CAJNDS010000169">
    <property type="protein sequence ID" value="CAE6973433.1"/>
    <property type="molecule type" value="Genomic_DNA"/>
</dbReference>
<gene>
    <name evidence="3" type="ORF">SNAT2548_LOCUS2823</name>
</gene>
<accession>A0A812I3V0</accession>
<keyword evidence="2" id="KW-0732">Signal</keyword>
<name>A0A812I3V0_9DINO</name>
<organism evidence="3 4">
    <name type="scientific">Symbiodinium natans</name>
    <dbReference type="NCBI Taxonomy" id="878477"/>
    <lineage>
        <taxon>Eukaryota</taxon>
        <taxon>Sar</taxon>
        <taxon>Alveolata</taxon>
        <taxon>Dinophyceae</taxon>
        <taxon>Suessiales</taxon>
        <taxon>Symbiodiniaceae</taxon>
        <taxon>Symbiodinium</taxon>
    </lineage>
</organism>
<proteinExistence type="predicted"/>
<evidence type="ECO:0000256" key="1">
    <source>
        <dbReference type="SAM" id="MobiDB-lite"/>
    </source>
</evidence>
<keyword evidence="4" id="KW-1185">Reference proteome</keyword>
<evidence type="ECO:0000313" key="4">
    <source>
        <dbReference type="Proteomes" id="UP000604046"/>
    </source>
</evidence>
<feature type="chain" id="PRO_5032796576" evidence="2">
    <location>
        <begin position="18"/>
        <end position="516"/>
    </location>
</feature>
<protein>
    <submittedName>
        <fullName evidence="3">Uncharacterized protein</fullName>
    </submittedName>
</protein>
<reference evidence="3" key="1">
    <citation type="submission" date="2021-02" db="EMBL/GenBank/DDBJ databases">
        <authorList>
            <person name="Dougan E. K."/>
            <person name="Rhodes N."/>
            <person name="Thang M."/>
            <person name="Chan C."/>
        </authorList>
    </citation>
    <scope>NUCLEOTIDE SEQUENCE</scope>
</reference>
<evidence type="ECO:0000313" key="3">
    <source>
        <dbReference type="EMBL" id="CAE6973433.1"/>
    </source>
</evidence>
<feature type="region of interest" description="Disordered" evidence="1">
    <location>
        <begin position="441"/>
        <end position="516"/>
    </location>
</feature>
<feature type="signal peptide" evidence="2">
    <location>
        <begin position="1"/>
        <end position="17"/>
    </location>
</feature>
<comment type="caution">
    <text evidence="3">The sequence shown here is derived from an EMBL/GenBank/DDBJ whole genome shotgun (WGS) entry which is preliminary data.</text>
</comment>
<feature type="compositionally biased region" description="Gly residues" evidence="1">
    <location>
        <begin position="476"/>
        <end position="501"/>
    </location>
</feature>
<sequence>MVNVAQLILVCLTASDAFKLNGTSEKCPECRNGTNYYMCSISQFPCWACYHGFVRTKRGQCKLADPLPPDPKDDGTNFWLVEPNQVMKVQAIHHSNATEWQEESSADLEDWYMGVAIGGSFINYDIIEIFPWIMYGQPWNSAGVYYKEKGKGRELLYQYNWNIRPGRSWKEDGPWKNTRGDVSISCQVQGRDKGFEVWGHLCTVQLPLSITVQVEVKTNEHRVYYRGAYVDPATATLPAKHLPDPWHYEVLPQQNLFKADDDIGEPGTYWIVKEENGDDKVMSIQAAYGWNPPVKTRVIAISSSFIQNDVIRVFPRVRVDDFGGPPSSDVGINYQYHGEFLREEVFSKANKVPLGRDGLVFENTRKDVHIQCGGILRMTGHMAFNTCNISHPGSGLEVIVEIFDEHVDAWVRAEKGGRITDPMKVQGPSVSCADNLFPFWYGSPEEQDTDPSWGDEKTSSRRRIACLTTDPRVTSGQGGQKGGGSTKGGAGATKGGAGATKGGATSKGGAKGKRRR</sequence>
<dbReference type="AlphaFoldDB" id="A0A812I3V0"/>
<evidence type="ECO:0000256" key="2">
    <source>
        <dbReference type="SAM" id="SignalP"/>
    </source>
</evidence>